<feature type="region of interest" description="Disordered" evidence="5">
    <location>
        <begin position="362"/>
        <end position="381"/>
    </location>
</feature>
<dbReference type="PANTHER" id="PTHR36834:SF1">
    <property type="entry name" value="INTEGRAL MEMBRANE PROTEIN"/>
    <property type="match status" value="1"/>
</dbReference>
<comment type="caution">
    <text evidence="9">The sequence shown here is derived from an EMBL/GenBank/DDBJ whole genome shotgun (WGS) entry which is preliminary data.</text>
</comment>
<proteinExistence type="predicted"/>
<evidence type="ECO:0000313" key="9">
    <source>
        <dbReference type="EMBL" id="MFD1174936.1"/>
    </source>
</evidence>
<dbReference type="InterPro" id="IPR010432">
    <property type="entry name" value="RDD"/>
</dbReference>
<dbReference type="InterPro" id="IPR053150">
    <property type="entry name" value="Teicoplanin_resist-assoc"/>
</dbReference>
<dbReference type="RefSeq" id="WP_379315799.1">
    <property type="nucleotide sequence ID" value="NZ_JBHTLM010000001.1"/>
</dbReference>
<evidence type="ECO:0000256" key="6">
    <source>
        <dbReference type="SAM" id="Phobius"/>
    </source>
</evidence>
<evidence type="ECO:0000313" key="10">
    <source>
        <dbReference type="Proteomes" id="UP001597262"/>
    </source>
</evidence>
<evidence type="ECO:0000256" key="2">
    <source>
        <dbReference type="ARBA" id="ARBA00022692"/>
    </source>
</evidence>
<evidence type="ECO:0000256" key="1">
    <source>
        <dbReference type="ARBA" id="ARBA00004141"/>
    </source>
</evidence>
<comment type="subcellular location">
    <subcellularLocation>
        <location evidence="1">Membrane</location>
        <topology evidence="1">Multi-pass membrane protein</topology>
    </subcellularLocation>
</comment>
<feature type="domain" description="VanZ-like" evidence="7">
    <location>
        <begin position="49"/>
        <end position="191"/>
    </location>
</feature>
<dbReference type="Proteomes" id="UP001597262">
    <property type="component" value="Unassembled WGS sequence"/>
</dbReference>
<organism evidence="9 10">
    <name type="scientific">Paenibacillus puldeungensis</name>
    <dbReference type="NCBI Taxonomy" id="696536"/>
    <lineage>
        <taxon>Bacteria</taxon>
        <taxon>Bacillati</taxon>
        <taxon>Bacillota</taxon>
        <taxon>Bacilli</taxon>
        <taxon>Bacillales</taxon>
        <taxon>Paenibacillaceae</taxon>
        <taxon>Paenibacillus</taxon>
    </lineage>
</organism>
<keyword evidence="10" id="KW-1185">Reference proteome</keyword>
<evidence type="ECO:0000259" key="8">
    <source>
        <dbReference type="Pfam" id="PF06271"/>
    </source>
</evidence>
<keyword evidence="3 6" id="KW-1133">Transmembrane helix</keyword>
<evidence type="ECO:0000256" key="3">
    <source>
        <dbReference type="ARBA" id="ARBA00022989"/>
    </source>
</evidence>
<name>A0ABW3RR68_9BACL</name>
<dbReference type="InterPro" id="IPR006976">
    <property type="entry name" value="VanZ-like"/>
</dbReference>
<dbReference type="PIRSF" id="PIRSF031578">
    <property type="entry name" value="Uncharacterised_Vanz_RDD-cont"/>
    <property type="match status" value="1"/>
</dbReference>
<feature type="transmembrane region" description="Helical" evidence="6">
    <location>
        <begin position="44"/>
        <end position="64"/>
    </location>
</feature>
<protein>
    <submittedName>
        <fullName evidence="9">VanZ family protein</fullName>
    </submittedName>
</protein>
<feature type="transmembrane region" description="Helical" evidence="6">
    <location>
        <begin position="287"/>
        <end position="306"/>
    </location>
</feature>
<dbReference type="Pfam" id="PF06271">
    <property type="entry name" value="RDD"/>
    <property type="match status" value="1"/>
</dbReference>
<feature type="transmembrane region" description="Helical" evidence="6">
    <location>
        <begin position="220"/>
        <end position="239"/>
    </location>
</feature>
<dbReference type="InterPro" id="IPR021192">
    <property type="entry name" value="UCP031578_Vanz/RDD"/>
</dbReference>
<feature type="transmembrane region" description="Helical" evidence="6">
    <location>
        <begin position="245"/>
        <end position="266"/>
    </location>
</feature>
<sequence length="381" mass="44412">MLTSYLFPIKYAFLSFPFAALLFTLPFLLVQYRKYGYVNKIRALVLYLFLLYLMNALFLVLLPLPASRHNAPLHGGALQWIPLHFIADIMRETSVSASHPSTYLHLLKERAFLQVVFNILLTVPFGMILRYYFRAKWVRATLCSFFLSLFFEITQVTAIFGFYDHPYRVFDVDDLLMNTLGGMLGILFAEWLSGLLPRIERLDENVDVEAKRVSFTRRGVALLIDGCAWAPLQSIIYLFGIPGDFWISTGIYFILIPYFTHGQTLGKWVVRIRVVSEPEHENPSLRALVVRYGLLYWVVFGFIRFMPGIFSEHYLLGYAYVLAQLILYGWFFIHIVIHIFRKDSLLFYEKLSHTAQKISWKPKTHTEDNQNDREKSPDDVL</sequence>
<evidence type="ECO:0000259" key="7">
    <source>
        <dbReference type="Pfam" id="PF04892"/>
    </source>
</evidence>
<evidence type="ECO:0000256" key="5">
    <source>
        <dbReference type="SAM" id="MobiDB-lite"/>
    </source>
</evidence>
<dbReference type="Pfam" id="PF04892">
    <property type="entry name" value="VanZ"/>
    <property type="match status" value="1"/>
</dbReference>
<evidence type="ECO:0000256" key="4">
    <source>
        <dbReference type="ARBA" id="ARBA00023136"/>
    </source>
</evidence>
<dbReference type="EMBL" id="JBHTLM010000001">
    <property type="protein sequence ID" value="MFD1174936.1"/>
    <property type="molecule type" value="Genomic_DNA"/>
</dbReference>
<feature type="transmembrane region" description="Helical" evidence="6">
    <location>
        <begin position="318"/>
        <end position="340"/>
    </location>
</feature>
<feature type="transmembrane region" description="Helical" evidence="6">
    <location>
        <begin position="175"/>
        <end position="199"/>
    </location>
</feature>
<gene>
    <name evidence="9" type="ORF">ACFQ3W_01265</name>
</gene>
<feature type="compositionally biased region" description="Basic and acidic residues" evidence="5">
    <location>
        <begin position="364"/>
        <end position="381"/>
    </location>
</feature>
<reference evidence="10" key="1">
    <citation type="journal article" date="2019" name="Int. J. Syst. Evol. Microbiol.">
        <title>The Global Catalogue of Microorganisms (GCM) 10K type strain sequencing project: providing services to taxonomists for standard genome sequencing and annotation.</title>
        <authorList>
            <consortium name="The Broad Institute Genomics Platform"/>
            <consortium name="The Broad Institute Genome Sequencing Center for Infectious Disease"/>
            <person name="Wu L."/>
            <person name="Ma J."/>
        </authorList>
    </citation>
    <scope>NUCLEOTIDE SEQUENCE [LARGE SCALE GENOMIC DNA]</scope>
    <source>
        <strain evidence="10">CCUG 59189</strain>
    </source>
</reference>
<dbReference type="PANTHER" id="PTHR36834">
    <property type="entry name" value="MEMBRANE PROTEIN-RELATED"/>
    <property type="match status" value="1"/>
</dbReference>
<keyword evidence="2 6" id="KW-0812">Transmembrane</keyword>
<feature type="transmembrane region" description="Helical" evidence="6">
    <location>
        <begin position="111"/>
        <end position="133"/>
    </location>
</feature>
<feature type="transmembrane region" description="Helical" evidence="6">
    <location>
        <begin position="145"/>
        <end position="163"/>
    </location>
</feature>
<feature type="transmembrane region" description="Helical" evidence="6">
    <location>
        <begin position="12"/>
        <end position="32"/>
    </location>
</feature>
<accession>A0ABW3RR68</accession>
<feature type="domain" description="RDD" evidence="8">
    <location>
        <begin position="215"/>
        <end position="329"/>
    </location>
</feature>
<keyword evidence="4 6" id="KW-0472">Membrane</keyword>